<dbReference type="EC" id="2.7.1.170" evidence="1"/>
<dbReference type="GO" id="GO:0009254">
    <property type="term" value="P:peptidoglycan turnover"/>
    <property type="evidence" value="ECO:0007669"/>
    <property type="project" value="InterPro"/>
</dbReference>
<protein>
    <submittedName>
        <fullName evidence="1">Anhydro-N-acetylmuramic acid kinase</fullName>
        <ecNumber evidence="1">2.7.1.170</ecNumber>
    </submittedName>
</protein>
<dbReference type="PANTHER" id="PTHR30605:SF0">
    <property type="entry name" value="ANHYDRO-N-ACETYLMURAMIC ACID KINASE"/>
    <property type="match status" value="1"/>
</dbReference>
<accession>A0A3M9NQQ4</accession>
<dbReference type="GO" id="GO:0005524">
    <property type="term" value="F:ATP binding"/>
    <property type="evidence" value="ECO:0007669"/>
    <property type="project" value="InterPro"/>
</dbReference>
<dbReference type="NCBIfam" id="NF007144">
    <property type="entry name" value="PRK09585.2-3"/>
    <property type="match status" value="1"/>
</dbReference>
<dbReference type="GO" id="GO:0006040">
    <property type="term" value="P:amino sugar metabolic process"/>
    <property type="evidence" value="ECO:0007669"/>
    <property type="project" value="InterPro"/>
</dbReference>
<sequence length="374" mass="41133">MIYNVIGLMSGSSLDGLDIAFVEFSETAGKWDYKIMCAACIQYEDSWIEKLKNAINFSALEYQLLHAEYGRFLGERINEFINEFHLHHRVNLIASHGHTTFHLPAQQMTHQLGDGAAIAAITSLPVISDLRALDVALGGQGAPIVPMGEQLLFPDLHYFLNIGGIANLSIHSKTINSEDSYSAKDEIIAFDICAANRVLNMLASEKGFEYDEDGNLAAQGNVNFNLLSKLNSLEYYSLAYPKSLANSFGTGKVFPMIKEFALSTEDALATYTEHISCQVKNSLMPFFNNGKLQPVMITGGGALNKFLIKKIAEHIGEINFEVFIPGDEVVNYKEALIMALLGTLRWREQYTVLSSVTGASRNSIGGALWLGTDA</sequence>
<keyword evidence="2" id="KW-1185">Reference proteome</keyword>
<proteinExistence type="predicted"/>
<comment type="caution">
    <text evidence="1">The sequence shown here is derived from an EMBL/GenBank/DDBJ whole genome shotgun (WGS) entry which is preliminary data.</text>
</comment>
<reference evidence="1 2" key="1">
    <citation type="submission" date="2018-11" db="EMBL/GenBank/DDBJ databases">
        <title>Draft genome sequence of Ferruginibacter sp. BO-59.</title>
        <authorList>
            <person name="Im W.T."/>
        </authorList>
    </citation>
    <scope>NUCLEOTIDE SEQUENCE [LARGE SCALE GENOMIC DNA]</scope>
    <source>
        <strain evidence="1 2">BO-59</strain>
    </source>
</reference>
<dbReference type="EMBL" id="RJJR01000001">
    <property type="protein sequence ID" value="RNI39815.1"/>
    <property type="molecule type" value="Genomic_DNA"/>
</dbReference>
<dbReference type="RefSeq" id="WP_123118706.1">
    <property type="nucleotide sequence ID" value="NZ_RJJR01000001.1"/>
</dbReference>
<keyword evidence="1" id="KW-0808">Transferase</keyword>
<dbReference type="Gene3D" id="3.30.420.40">
    <property type="match status" value="2"/>
</dbReference>
<gene>
    <name evidence="1" type="ORF">EFY79_00475</name>
</gene>
<dbReference type="GO" id="GO:0016773">
    <property type="term" value="F:phosphotransferase activity, alcohol group as acceptor"/>
    <property type="evidence" value="ECO:0007669"/>
    <property type="project" value="InterPro"/>
</dbReference>
<dbReference type="Pfam" id="PF03702">
    <property type="entry name" value="AnmK"/>
    <property type="match status" value="1"/>
</dbReference>
<evidence type="ECO:0000313" key="1">
    <source>
        <dbReference type="EMBL" id="RNI39815.1"/>
    </source>
</evidence>
<dbReference type="Proteomes" id="UP000267223">
    <property type="component" value="Unassembled WGS sequence"/>
</dbReference>
<dbReference type="GO" id="GO:0016301">
    <property type="term" value="F:kinase activity"/>
    <property type="evidence" value="ECO:0007669"/>
    <property type="project" value="UniProtKB-KW"/>
</dbReference>
<keyword evidence="1" id="KW-0418">Kinase</keyword>
<dbReference type="OrthoDB" id="9763949at2"/>
<evidence type="ECO:0000313" key="2">
    <source>
        <dbReference type="Proteomes" id="UP000267223"/>
    </source>
</evidence>
<organism evidence="1 2">
    <name type="scientific">Hanamia caeni</name>
    <dbReference type="NCBI Taxonomy" id="2294116"/>
    <lineage>
        <taxon>Bacteria</taxon>
        <taxon>Pseudomonadati</taxon>
        <taxon>Bacteroidota</taxon>
        <taxon>Chitinophagia</taxon>
        <taxon>Chitinophagales</taxon>
        <taxon>Chitinophagaceae</taxon>
        <taxon>Hanamia</taxon>
    </lineage>
</organism>
<dbReference type="InterPro" id="IPR005338">
    <property type="entry name" value="Anhydro_N_Ac-Mur_kinase"/>
</dbReference>
<dbReference type="InterPro" id="IPR043129">
    <property type="entry name" value="ATPase_NBD"/>
</dbReference>
<name>A0A3M9NQQ4_9BACT</name>
<dbReference type="SUPFAM" id="SSF53067">
    <property type="entry name" value="Actin-like ATPase domain"/>
    <property type="match status" value="1"/>
</dbReference>
<dbReference type="PANTHER" id="PTHR30605">
    <property type="entry name" value="ANHYDRO-N-ACETYLMURAMIC ACID KINASE"/>
    <property type="match status" value="1"/>
</dbReference>
<dbReference type="AlphaFoldDB" id="A0A3M9NQQ4"/>